<organism evidence="3 4">
    <name type="scientific">Pediococcus ethanolidurans</name>
    <dbReference type="NCBI Taxonomy" id="319653"/>
    <lineage>
        <taxon>Bacteria</taxon>
        <taxon>Bacillati</taxon>
        <taxon>Bacillota</taxon>
        <taxon>Bacilli</taxon>
        <taxon>Lactobacillales</taxon>
        <taxon>Lactobacillaceae</taxon>
        <taxon>Pediococcus</taxon>
    </lineage>
</organism>
<keyword evidence="2" id="KW-0732">Signal</keyword>
<feature type="region of interest" description="Disordered" evidence="1">
    <location>
        <begin position="72"/>
        <end position="105"/>
    </location>
</feature>
<feature type="signal peptide" evidence="2">
    <location>
        <begin position="1"/>
        <end position="32"/>
    </location>
</feature>
<dbReference type="Proteomes" id="UP000182818">
    <property type="component" value="Unassembled WGS sequence"/>
</dbReference>
<feature type="compositionally biased region" description="Polar residues" evidence="1">
    <location>
        <begin position="74"/>
        <end position="105"/>
    </location>
</feature>
<feature type="chain" id="PRO_5045585967" description="Gram-positive cocci surface proteins LPxTG domain-containing protein" evidence="2">
    <location>
        <begin position="33"/>
        <end position="140"/>
    </location>
</feature>
<evidence type="ECO:0000256" key="1">
    <source>
        <dbReference type="SAM" id="MobiDB-lite"/>
    </source>
</evidence>
<comment type="caution">
    <text evidence="3">The sequence shown here is derived from an EMBL/GenBank/DDBJ whole genome shotgun (WGS) entry which is preliminary data.</text>
</comment>
<evidence type="ECO:0008006" key="5">
    <source>
        <dbReference type="Google" id="ProtNLM"/>
    </source>
</evidence>
<evidence type="ECO:0000313" key="3">
    <source>
        <dbReference type="EMBL" id="SER07940.1"/>
    </source>
</evidence>
<protein>
    <recommendedName>
        <fullName evidence="5">Gram-positive cocci surface proteins LPxTG domain-containing protein</fullName>
    </recommendedName>
</protein>
<name>A0A1H9L995_9LACO</name>
<dbReference type="EMBL" id="FOGK01000001">
    <property type="protein sequence ID" value="SER07940.1"/>
    <property type="molecule type" value="Genomic_DNA"/>
</dbReference>
<gene>
    <name evidence="3" type="ORF">SAMN04487973_101237</name>
</gene>
<keyword evidence="4" id="KW-1185">Reference proteome</keyword>
<reference evidence="3 4" key="1">
    <citation type="submission" date="2016-10" db="EMBL/GenBank/DDBJ databases">
        <authorList>
            <person name="Varghese N."/>
            <person name="Submissions S."/>
        </authorList>
    </citation>
    <scope>NUCLEOTIDE SEQUENCE [LARGE SCALE GENOMIC DNA]</scope>
    <source>
        <strain evidence="3 4">CGMCC 1.3889</strain>
    </source>
</reference>
<accession>A0A1H9L995</accession>
<dbReference type="GeneID" id="76043120"/>
<evidence type="ECO:0000256" key="2">
    <source>
        <dbReference type="SAM" id="SignalP"/>
    </source>
</evidence>
<evidence type="ECO:0000313" key="4">
    <source>
        <dbReference type="Proteomes" id="UP000182818"/>
    </source>
</evidence>
<dbReference type="RefSeq" id="WP_057805471.1">
    <property type="nucleotide sequence ID" value="NZ_BJYP01000003.1"/>
</dbReference>
<sequence>MILNKINHRWKLVLGTIGLLALLLGVVTPVSAATTTQNGNTSAAISFKNLNPENPNLPVGYPTGTAVTVKQKKATPSVTTETKPQATKLKSSVTVSSEGKGTTTLPQTSGASVPLIVVLIGLAGSSALSIPVIGKFVMTQ</sequence>
<proteinExistence type="predicted"/>